<evidence type="ECO:0000256" key="1">
    <source>
        <dbReference type="ARBA" id="ARBA00001917"/>
    </source>
</evidence>
<proteinExistence type="predicted"/>
<comment type="function">
    <text evidence="2">Catalyzes the conversion of dihydroorotate to orotate with quinone as electron acceptor.</text>
</comment>
<dbReference type="GO" id="GO:0005737">
    <property type="term" value="C:cytoplasm"/>
    <property type="evidence" value="ECO:0007669"/>
    <property type="project" value="InterPro"/>
</dbReference>
<keyword evidence="4" id="KW-0285">Flavoprotein</keyword>
<dbReference type="UniPathway" id="UPA00070"/>
<evidence type="ECO:0000313" key="9">
    <source>
        <dbReference type="EMBL" id="RJF69208.1"/>
    </source>
</evidence>
<dbReference type="PANTHER" id="PTHR48109">
    <property type="entry name" value="DIHYDROOROTATE DEHYDROGENASE (QUINONE), MITOCHONDRIAL-RELATED"/>
    <property type="match status" value="1"/>
</dbReference>
<dbReference type="RefSeq" id="WP_119858523.1">
    <property type="nucleotide sequence ID" value="NZ_QYYD01000025.1"/>
</dbReference>
<feature type="domain" description="Dihydroorotate dehydrogenase catalytic" evidence="8">
    <location>
        <begin position="50"/>
        <end position="325"/>
    </location>
</feature>
<dbReference type="InterPro" id="IPR012135">
    <property type="entry name" value="Dihydroorotate_DH_1_2"/>
</dbReference>
<comment type="pathway">
    <text evidence="3">Pyrimidine metabolism; UMP biosynthesis via de novo pathway.</text>
</comment>
<dbReference type="PANTHER" id="PTHR48109:SF4">
    <property type="entry name" value="DIHYDROOROTATE DEHYDROGENASE (QUINONE), MITOCHONDRIAL"/>
    <property type="match status" value="1"/>
</dbReference>
<dbReference type="SUPFAM" id="SSF51395">
    <property type="entry name" value="FMN-linked oxidoreductases"/>
    <property type="match status" value="1"/>
</dbReference>
<evidence type="ECO:0000256" key="5">
    <source>
        <dbReference type="ARBA" id="ARBA00022643"/>
    </source>
</evidence>
<accession>A0A418V0F9</accession>
<keyword evidence="7" id="KW-0560">Oxidoreductase</keyword>
<evidence type="ECO:0000256" key="4">
    <source>
        <dbReference type="ARBA" id="ARBA00022630"/>
    </source>
</evidence>
<keyword evidence="5" id="KW-0288">FMN</keyword>
<dbReference type="GO" id="GO:0004152">
    <property type="term" value="F:dihydroorotate dehydrogenase activity"/>
    <property type="evidence" value="ECO:0007669"/>
    <property type="project" value="InterPro"/>
</dbReference>
<dbReference type="Proteomes" id="UP000285523">
    <property type="component" value="Unassembled WGS sequence"/>
</dbReference>
<evidence type="ECO:0000259" key="8">
    <source>
        <dbReference type="Pfam" id="PF01180"/>
    </source>
</evidence>
<evidence type="ECO:0000256" key="3">
    <source>
        <dbReference type="ARBA" id="ARBA00004725"/>
    </source>
</evidence>
<sequence>MDLYRDLFAHGLFRMSADRSHAFAHTALRRAAPWRLLAAAADLRVDDPRLVTRFAGVDLPNPVGLAAGFDKDADLVPALSCLGFGFVCVGSIMPEPRIGNPFPRLMRRRGTESIVDSMGVPSKGRAYAVEQLRRLGARAVPVIANVGGFSADAIAAGVNEVAPYVDLVELSLMCPNVLREGEVFDEIGMLRGVLARIEGRAGSIVVRVPNDTKRLPDRFAELIELCIEAGVGGIKVGGGRRIPEPGLGTGAGTLHGREIFDAALMNVERAAEFARGRLSIKGNGGISSAADVLAMRSAGATCVDLYSAFVFRGWTIARDINRELAPVWAATTSTAAPAFGSQLQSMA</sequence>
<comment type="caution">
    <text evidence="9">The sequence shown here is derived from an EMBL/GenBank/DDBJ whole genome shotgun (WGS) entry which is preliminary data.</text>
</comment>
<evidence type="ECO:0000256" key="7">
    <source>
        <dbReference type="ARBA" id="ARBA00023002"/>
    </source>
</evidence>
<comment type="cofactor">
    <cofactor evidence="1">
        <name>FMN</name>
        <dbReference type="ChEBI" id="CHEBI:58210"/>
    </cofactor>
</comment>
<dbReference type="Gene3D" id="3.20.20.70">
    <property type="entry name" value="Aldolase class I"/>
    <property type="match status" value="1"/>
</dbReference>
<evidence type="ECO:0000256" key="2">
    <source>
        <dbReference type="ARBA" id="ARBA00003125"/>
    </source>
</evidence>
<dbReference type="Pfam" id="PF01180">
    <property type="entry name" value="DHO_dh"/>
    <property type="match status" value="1"/>
</dbReference>
<name>A0A418V0F9_RHOPL</name>
<dbReference type="PIRSF" id="PIRSF000164">
    <property type="entry name" value="DHO_oxidase"/>
    <property type="match status" value="1"/>
</dbReference>
<keyword evidence="6" id="KW-0665">Pyrimidine biosynthesis</keyword>
<dbReference type="OrthoDB" id="9794954at2"/>
<organism evidence="9 10">
    <name type="scientific">Rhodopseudomonas palustris</name>
    <dbReference type="NCBI Taxonomy" id="1076"/>
    <lineage>
        <taxon>Bacteria</taxon>
        <taxon>Pseudomonadati</taxon>
        <taxon>Pseudomonadota</taxon>
        <taxon>Alphaproteobacteria</taxon>
        <taxon>Hyphomicrobiales</taxon>
        <taxon>Nitrobacteraceae</taxon>
        <taxon>Rhodopseudomonas</taxon>
    </lineage>
</organism>
<dbReference type="AlphaFoldDB" id="A0A418V0F9"/>
<dbReference type="InterPro" id="IPR050074">
    <property type="entry name" value="DHO_dehydrogenase"/>
</dbReference>
<dbReference type="InterPro" id="IPR013785">
    <property type="entry name" value="Aldolase_TIM"/>
</dbReference>
<evidence type="ECO:0000313" key="10">
    <source>
        <dbReference type="Proteomes" id="UP000285523"/>
    </source>
</evidence>
<dbReference type="GO" id="GO:0006207">
    <property type="term" value="P:'de novo' pyrimidine nucleobase biosynthetic process"/>
    <property type="evidence" value="ECO:0007669"/>
    <property type="project" value="TreeGrafter"/>
</dbReference>
<gene>
    <name evidence="9" type="ORF">D4Q52_20980</name>
</gene>
<reference evidence="9 10" key="1">
    <citation type="submission" date="2018-09" db="EMBL/GenBank/DDBJ databases">
        <title>Draft genome sequence of Rhodopseudomonas palustris 2.1.18.</title>
        <authorList>
            <person name="Robertson S.L."/>
            <person name="Meyer T.E."/>
            <person name="Kyndt J.A."/>
        </authorList>
    </citation>
    <scope>NUCLEOTIDE SEQUENCE [LARGE SCALE GENOMIC DNA]</scope>
    <source>
        <strain evidence="9 10">2.1.18</strain>
    </source>
</reference>
<evidence type="ECO:0000256" key="6">
    <source>
        <dbReference type="ARBA" id="ARBA00022975"/>
    </source>
</evidence>
<dbReference type="GO" id="GO:0044205">
    <property type="term" value="P:'de novo' UMP biosynthetic process"/>
    <property type="evidence" value="ECO:0007669"/>
    <property type="project" value="UniProtKB-UniPathway"/>
</dbReference>
<dbReference type="EMBL" id="QYYD01000025">
    <property type="protein sequence ID" value="RJF69208.1"/>
    <property type="molecule type" value="Genomic_DNA"/>
</dbReference>
<protein>
    <recommendedName>
        <fullName evidence="8">Dihydroorotate dehydrogenase catalytic domain-containing protein</fullName>
    </recommendedName>
</protein>
<dbReference type="InterPro" id="IPR005720">
    <property type="entry name" value="Dihydroorotate_DH_cat"/>
</dbReference>